<name>A0AAX3TCN8_9ACTN</name>
<dbReference type="SUPFAM" id="SSF53474">
    <property type="entry name" value="alpha/beta-Hydrolases"/>
    <property type="match status" value="1"/>
</dbReference>
<keyword evidence="1" id="KW-0378">Hydrolase</keyword>
<dbReference type="RefSeq" id="WP_165630201.1">
    <property type="nucleotide sequence ID" value="NZ_CBDRMI010000010.1"/>
</dbReference>
<reference evidence="3" key="1">
    <citation type="submission" date="2023-04" db="EMBL/GenBank/DDBJ databases">
        <title>Complete genome sequence of a phthalic acid esters degrading bacterial strain.</title>
        <authorList>
            <person name="Weng L."/>
            <person name="Jia Y."/>
            <person name="Ren L."/>
        </authorList>
    </citation>
    <scope>NUCLEOTIDE SEQUENCE</scope>
    <source>
        <strain evidence="3">RL-LY01</strain>
    </source>
</reference>
<evidence type="ECO:0000259" key="2">
    <source>
        <dbReference type="Pfam" id="PF08237"/>
    </source>
</evidence>
<dbReference type="EMBL" id="CP121270">
    <property type="protein sequence ID" value="WFP26703.1"/>
    <property type="molecule type" value="Genomic_DNA"/>
</dbReference>
<dbReference type="Pfam" id="PF08237">
    <property type="entry name" value="PE-PPE"/>
    <property type="match status" value="1"/>
</dbReference>
<organism evidence="3 4">
    <name type="scientific">Gordonia hongkongensis</name>
    <dbReference type="NCBI Taxonomy" id="1701090"/>
    <lineage>
        <taxon>Bacteria</taxon>
        <taxon>Bacillati</taxon>
        <taxon>Actinomycetota</taxon>
        <taxon>Actinomycetes</taxon>
        <taxon>Mycobacteriales</taxon>
        <taxon>Gordoniaceae</taxon>
        <taxon>Gordonia</taxon>
    </lineage>
</organism>
<dbReference type="GO" id="GO:0016787">
    <property type="term" value="F:hydrolase activity"/>
    <property type="evidence" value="ECO:0007669"/>
    <property type="project" value="UniProtKB-KW"/>
</dbReference>
<dbReference type="InterPro" id="IPR000675">
    <property type="entry name" value="Cutinase/axe"/>
</dbReference>
<evidence type="ECO:0000313" key="3">
    <source>
        <dbReference type="EMBL" id="WFP26703.1"/>
    </source>
</evidence>
<dbReference type="InterPro" id="IPR029058">
    <property type="entry name" value="AB_hydrolase_fold"/>
</dbReference>
<dbReference type="Proteomes" id="UP001213504">
    <property type="component" value="Chromosome"/>
</dbReference>
<dbReference type="Gene3D" id="3.40.50.1820">
    <property type="entry name" value="alpha/beta hydrolase"/>
    <property type="match status" value="1"/>
</dbReference>
<evidence type="ECO:0000313" key="4">
    <source>
        <dbReference type="Proteomes" id="UP001213504"/>
    </source>
</evidence>
<sequence length="317" mass="33322">MGEVQHVRTPPRPGGAPPITVFVVGGTGESYPGDPRTEVSGLLTGVADELDDRFDCRWIGYPASYGPAPRPGGMSFVESVGIGAGRLRAAIRATAGPVALVGYSQGAVVIRSAVADLATGDAETASDLDRVLGVGLVADPHQPPGVVPGCDGWGVAGPGADLPTGLPVYWVGASQDVICNADADSLVRDVADLTGSMTLAGLGRWGRSAWDVLRANDLQNARRTSVRPAQCRRDPGRMLAAWREVRCYLPSRIRVGGVWLTNAVGGRHTSYRSDPYRRTSVTDPASTGCQVIAQWLQVQATFADQAATWSHDRGPVT</sequence>
<protein>
    <submittedName>
        <fullName evidence="3">PE-PPE domain-containing protein</fullName>
    </submittedName>
</protein>
<dbReference type="AlphaFoldDB" id="A0AAX3TCN8"/>
<dbReference type="InterPro" id="IPR013228">
    <property type="entry name" value="PE-PPE_C"/>
</dbReference>
<proteinExistence type="predicted"/>
<accession>A0AAX3TCN8</accession>
<dbReference type="SMART" id="SM01110">
    <property type="entry name" value="Cutinase"/>
    <property type="match status" value="1"/>
</dbReference>
<evidence type="ECO:0000256" key="1">
    <source>
        <dbReference type="ARBA" id="ARBA00022801"/>
    </source>
</evidence>
<feature type="domain" description="PE-PPE" evidence="2">
    <location>
        <begin position="58"/>
        <end position="146"/>
    </location>
</feature>
<gene>
    <name evidence="3" type="ORF">P9A14_09535</name>
</gene>